<keyword evidence="9" id="KW-1185">Reference proteome</keyword>
<dbReference type="GO" id="GO:0030313">
    <property type="term" value="C:cell envelope"/>
    <property type="evidence" value="ECO:0007669"/>
    <property type="project" value="UniProtKB-SubCell"/>
</dbReference>
<evidence type="ECO:0000259" key="7">
    <source>
        <dbReference type="Pfam" id="PF04234"/>
    </source>
</evidence>
<dbReference type="InterPro" id="IPR014756">
    <property type="entry name" value="Ig_E-set"/>
</dbReference>
<keyword evidence="6" id="KW-0812">Transmembrane</keyword>
<name>A0A7T6ZDK1_9BACI</name>
<protein>
    <submittedName>
        <fullName evidence="8">Copper resistance protein CopC</fullName>
    </submittedName>
</protein>
<keyword evidence="3" id="KW-0732">Signal</keyword>
<comment type="subcellular location">
    <subcellularLocation>
        <location evidence="1">Cell envelope</location>
    </subcellularLocation>
</comment>
<keyword evidence="2" id="KW-0479">Metal-binding</keyword>
<evidence type="ECO:0000256" key="5">
    <source>
        <dbReference type="SAM" id="MobiDB-lite"/>
    </source>
</evidence>
<evidence type="ECO:0000256" key="4">
    <source>
        <dbReference type="ARBA" id="ARBA00023008"/>
    </source>
</evidence>
<evidence type="ECO:0000313" key="8">
    <source>
        <dbReference type="EMBL" id="QQK81086.1"/>
    </source>
</evidence>
<feature type="domain" description="CopC" evidence="7">
    <location>
        <begin position="27"/>
        <end position="119"/>
    </location>
</feature>
<proteinExistence type="predicted"/>
<dbReference type="Gene3D" id="2.60.40.1220">
    <property type="match status" value="1"/>
</dbReference>
<dbReference type="GO" id="GO:0005886">
    <property type="term" value="C:plasma membrane"/>
    <property type="evidence" value="ECO:0007669"/>
    <property type="project" value="TreeGrafter"/>
</dbReference>
<evidence type="ECO:0000313" key="9">
    <source>
        <dbReference type="Proteomes" id="UP000595349"/>
    </source>
</evidence>
<evidence type="ECO:0000256" key="1">
    <source>
        <dbReference type="ARBA" id="ARBA00004196"/>
    </source>
</evidence>
<reference evidence="8 9" key="1">
    <citation type="submission" date="2020-06" db="EMBL/GenBank/DDBJ databases">
        <title>Genomic analysis of Salicibibacter sp. NKC21-4.</title>
        <authorList>
            <person name="Oh Y.J."/>
        </authorList>
    </citation>
    <scope>NUCLEOTIDE SEQUENCE [LARGE SCALE GENOMIC DNA]</scope>
    <source>
        <strain evidence="8 9">NKC21-4</strain>
    </source>
</reference>
<dbReference type="RefSeq" id="WP_200085518.1">
    <property type="nucleotide sequence ID" value="NZ_CP054706.1"/>
</dbReference>
<dbReference type="GO" id="GO:0046688">
    <property type="term" value="P:response to copper ion"/>
    <property type="evidence" value="ECO:0007669"/>
    <property type="project" value="InterPro"/>
</dbReference>
<dbReference type="PANTHER" id="PTHR34820">
    <property type="entry name" value="INNER MEMBRANE PROTEIN YEBZ"/>
    <property type="match status" value="1"/>
</dbReference>
<dbReference type="InterPro" id="IPR007348">
    <property type="entry name" value="CopC_dom"/>
</dbReference>
<dbReference type="KEGG" id="scib:HUG20_15075"/>
<dbReference type="Proteomes" id="UP000595349">
    <property type="component" value="Chromosome"/>
</dbReference>
<evidence type="ECO:0000256" key="2">
    <source>
        <dbReference type="ARBA" id="ARBA00022723"/>
    </source>
</evidence>
<accession>A0A7T6ZDK1</accession>
<evidence type="ECO:0000256" key="6">
    <source>
        <dbReference type="SAM" id="Phobius"/>
    </source>
</evidence>
<dbReference type="PANTHER" id="PTHR34820:SF4">
    <property type="entry name" value="INNER MEMBRANE PROTEIN YEBZ"/>
    <property type="match status" value="1"/>
</dbReference>
<dbReference type="EMBL" id="CP054706">
    <property type="protein sequence ID" value="QQK81086.1"/>
    <property type="molecule type" value="Genomic_DNA"/>
</dbReference>
<dbReference type="GO" id="GO:0006825">
    <property type="term" value="P:copper ion transport"/>
    <property type="evidence" value="ECO:0007669"/>
    <property type="project" value="InterPro"/>
</dbReference>
<keyword evidence="6" id="KW-1133">Transmembrane helix</keyword>
<feature type="region of interest" description="Disordered" evidence="5">
    <location>
        <begin position="128"/>
        <end position="173"/>
    </location>
</feature>
<feature type="transmembrane region" description="Helical" evidence="6">
    <location>
        <begin position="177"/>
        <end position="196"/>
    </location>
</feature>
<dbReference type="InterPro" id="IPR032694">
    <property type="entry name" value="CopC/D"/>
</dbReference>
<keyword evidence="4" id="KW-0186">Copper</keyword>
<keyword evidence="6" id="KW-0472">Membrane</keyword>
<feature type="compositionally biased region" description="Acidic residues" evidence="5">
    <location>
        <begin position="146"/>
        <end position="172"/>
    </location>
</feature>
<dbReference type="SUPFAM" id="SSF81296">
    <property type="entry name" value="E set domains"/>
    <property type="match status" value="1"/>
</dbReference>
<organism evidence="8 9">
    <name type="scientific">Salicibibacter cibi</name>
    <dbReference type="NCBI Taxonomy" id="2743001"/>
    <lineage>
        <taxon>Bacteria</taxon>
        <taxon>Bacillati</taxon>
        <taxon>Bacillota</taxon>
        <taxon>Bacilli</taxon>
        <taxon>Bacillales</taxon>
        <taxon>Bacillaceae</taxon>
        <taxon>Salicibibacter</taxon>
    </lineage>
</organism>
<dbReference type="GO" id="GO:0005507">
    <property type="term" value="F:copper ion binding"/>
    <property type="evidence" value="ECO:0007669"/>
    <property type="project" value="InterPro"/>
</dbReference>
<dbReference type="GO" id="GO:0042597">
    <property type="term" value="C:periplasmic space"/>
    <property type="evidence" value="ECO:0007669"/>
    <property type="project" value="InterPro"/>
</dbReference>
<dbReference type="Pfam" id="PF04234">
    <property type="entry name" value="CopC"/>
    <property type="match status" value="1"/>
</dbReference>
<gene>
    <name evidence="8" type="ORF">HUG20_15075</name>
</gene>
<dbReference type="AlphaFoldDB" id="A0A7T6ZDK1"/>
<evidence type="ECO:0000256" key="3">
    <source>
        <dbReference type="ARBA" id="ARBA00022729"/>
    </source>
</evidence>
<dbReference type="InterPro" id="IPR014755">
    <property type="entry name" value="Cu-Rt/internalin_Ig-like"/>
</dbReference>
<sequence>MTIIKYLTILIITGFLSLSFMSITSAHSYVEESDPAEDSSVDEDIDTITLIFDAGIELATKATVFDDEGEEYEITDESVESPEYSATLVGPLPSGDYTVEWEALGEDGHTTEGEVAFTIDIDEAIDEEEEAENGTANVEEGKSGEEEASEENTTTEDASTQEEETAAAETTDEGGTGWMITAVLALIIIGAVVFIITRRNKA</sequence>